<dbReference type="Proteomes" id="UP001324993">
    <property type="component" value="Chromosome"/>
</dbReference>
<dbReference type="CDD" id="cd17926">
    <property type="entry name" value="DEXHc_RE"/>
    <property type="match status" value="1"/>
</dbReference>
<dbReference type="SUPFAM" id="SSF52540">
    <property type="entry name" value="P-loop containing nucleoside triphosphate hydrolases"/>
    <property type="match status" value="1"/>
</dbReference>
<dbReference type="InterPro" id="IPR011332">
    <property type="entry name" value="Ribosomal_zn-bd"/>
</dbReference>
<evidence type="ECO:0000259" key="2">
    <source>
        <dbReference type="PROSITE" id="PS51194"/>
    </source>
</evidence>
<dbReference type="GO" id="GO:0016787">
    <property type="term" value="F:hydrolase activity"/>
    <property type="evidence" value="ECO:0007669"/>
    <property type="project" value="UniProtKB-KW"/>
</dbReference>
<dbReference type="InterPro" id="IPR050742">
    <property type="entry name" value="Helicase_Restrict-Modif_Enz"/>
</dbReference>
<keyword evidence="3" id="KW-0067">ATP-binding</keyword>
<dbReference type="InterPro" id="IPR006935">
    <property type="entry name" value="Helicase/UvrB_N"/>
</dbReference>
<dbReference type="GO" id="GO:0004386">
    <property type="term" value="F:helicase activity"/>
    <property type="evidence" value="ECO:0007669"/>
    <property type="project" value="UniProtKB-KW"/>
</dbReference>
<dbReference type="Gene3D" id="4.10.1060.50">
    <property type="match status" value="1"/>
</dbReference>
<dbReference type="SMART" id="SM00490">
    <property type="entry name" value="HELICc"/>
    <property type="match status" value="1"/>
</dbReference>
<dbReference type="PROSITE" id="PS51192">
    <property type="entry name" value="HELICASE_ATP_BIND_1"/>
    <property type="match status" value="1"/>
</dbReference>
<evidence type="ECO:0000313" key="4">
    <source>
        <dbReference type="Proteomes" id="UP001324993"/>
    </source>
</evidence>
<proteinExistence type="predicted"/>
<dbReference type="SUPFAM" id="SSF57829">
    <property type="entry name" value="Zn-binding ribosomal proteins"/>
    <property type="match status" value="1"/>
</dbReference>
<dbReference type="RefSeq" id="WP_319834387.1">
    <property type="nucleotide sequence ID" value="NZ_CP138858.1"/>
</dbReference>
<sequence length="578" mass="65832">MYTLRSYQQKAVNSTLQYFRKQRHPAVIVLPTGAGKSLVIAELAKIAKGRVLVLAHVKELVEQNHLKYESYGLQAGIYSAGLNQKDHSQKVIFGSIQSVAKAKDTFFSDFTLLVIDECHRVSMEPESQYAKVIQQLKRNNPRICILGLTATPYRLGHGWIYNYALRGEIKTQELRFFKHCIYELPLEYMIRNKFLTPPVKVDIPVTSYDFSELTETGQSYTMAQLEEVLQRQRRLTPLIIKNIIDITERDQRQGVMIFSSTVKHAQEIMDHLPAGQARLVVGTTELSERDQIVDDFKRKAFKYLVNVSVLTTGFDAAHVDVIAILRPTESISLYQQIIGRGLRLETGKKDCLVLDYTGMGHSIFSPEIGDKKPASESVPVQIPCPECGFVNDFWGIVDEAGNVLEHFGRKCRGGKLNPHSYEFTPCGYRFRFKICEQCGAQNDITARDCSTCGSVLIDPDVKLKEAKLSKDAHVLTPDSIEMLERVDKKGTPYLQVKYYDYDANFVAEIHYLSNPNSLKKFSINFLRSHLRKPESKLNIRSVSEVVQIQSQLRMPAFVIARKQGKFWKITEKIFSEEL</sequence>
<keyword evidence="4" id="KW-1185">Reference proteome</keyword>
<keyword evidence="3" id="KW-0378">Hydrolase</keyword>
<keyword evidence="3" id="KW-0547">Nucleotide-binding</keyword>
<dbReference type="Pfam" id="PF04851">
    <property type="entry name" value="ResIII"/>
    <property type="match status" value="1"/>
</dbReference>
<dbReference type="SMART" id="SM00487">
    <property type="entry name" value="DEXDc"/>
    <property type="match status" value="1"/>
</dbReference>
<dbReference type="PANTHER" id="PTHR47396">
    <property type="entry name" value="TYPE I RESTRICTION ENZYME ECOKI R PROTEIN"/>
    <property type="match status" value="1"/>
</dbReference>
<dbReference type="InterPro" id="IPR027417">
    <property type="entry name" value="P-loop_NTPase"/>
</dbReference>
<dbReference type="Gene3D" id="3.40.50.300">
    <property type="entry name" value="P-loop containing nucleotide triphosphate hydrolases"/>
    <property type="match status" value="2"/>
</dbReference>
<organism evidence="3 4">
    <name type="scientific">Coraliomargarita algicola</name>
    <dbReference type="NCBI Taxonomy" id="3092156"/>
    <lineage>
        <taxon>Bacteria</taxon>
        <taxon>Pseudomonadati</taxon>
        <taxon>Verrucomicrobiota</taxon>
        <taxon>Opitutia</taxon>
        <taxon>Puniceicoccales</taxon>
        <taxon>Coraliomargaritaceae</taxon>
        <taxon>Coraliomargarita</taxon>
    </lineage>
</organism>
<dbReference type="PROSITE" id="PS51194">
    <property type="entry name" value="HELICASE_CTER"/>
    <property type="match status" value="1"/>
</dbReference>
<feature type="domain" description="Helicase C-terminal" evidence="2">
    <location>
        <begin position="239"/>
        <end position="386"/>
    </location>
</feature>
<feature type="domain" description="Helicase ATP-binding" evidence="1">
    <location>
        <begin position="17"/>
        <end position="170"/>
    </location>
</feature>
<dbReference type="InterPro" id="IPR014001">
    <property type="entry name" value="Helicase_ATP-bd"/>
</dbReference>
<accession>A0ABZ0RMU2</accession>
<dbReference type="Pfam" id="PF00271">
    <property type="entry name" value="Helicase_C"/>
    <property type="match status" value="1"/>
</dbReference>
<evidence type="ECO:0000313" key="3">
    <source>
        <dbReference type="EMBL" id="WPJ97545.1"/>
    </source>
</evidence>
<reference evidence="3 4" key="1">
    <citation type="submission" date="2023-11" db="EMBL/GenBank/DDBJ databases">
        <title>Coraliomargarita sp. nov., isolated from marine algae.</title>
        <authorList>
            <person name="Lee J.K."/>
            <person name="Baek J.H."/>
            <person name="Kim J.M."/>
            <person name="Choi D.G."/>
            <person name="Jeon C.O."/>
        </authorList>
    </citation>
    <scope>NUCLEOTIDE SEQUENCE [LARGE SCALE GENOMIC DNA]</scope>
    <source>
        <strain evidence="3 4">J2-16</strain>
    </source>
</reference>
<dbReference type="EC" id="3.6.4.-" evidence="3"/>
<dbReference type="EMBL" id="CP138858">
    <property type="protein sequence ID" value="WPJ97545.1"/>
    <property type="molecule type" value="Genomic_DNA"/>
</dbReference>
<dbReference type="PANTHER" id="PTHR47396:SF1">
    <property type="entry name" value="ATP-DEPENDENT HELICASE IRC3-RELATED"/>
    <property type="match status" value="1"/>
</dbReference>
<dbReference type="InterPro" id="IPR001650">
    <property type="entry name" value="Helicase_C-like"/>
</dbReference>
<dbReference type="InterPro" id="IPR038587">
    <property type="entry name" value="Ribosomal_eL40_sf"/>
</dbReference>
<evidence type="ECO:0000259" key="1">
    <source>
        <dbReference type="PROSITE" id="PS51192"/>
    </source>
</evidence>
<name>A0ABZ0RMU2_9BACT</name>
<protein>
    <submittedName>
        <fullName evidence="3">DEAD/DEAH box helicase</fullName>
        <ecNumber evidence="3">3.6.4.-</ecNumber>
    </submittedName>
</protein>
<keyword evidence="3" id="KW-0347">Helicase</keyword>
<gene>
    <name evidence="3" type="ORF">SH580_07455</name>
</gene>